<keyword evidence="3" id="KW-1185">Reference proteome</keyword>
<evidence type="ECO:0000313" key="2">
    <source>
        <dbReference type="EMBL" id="ODA35539.1"/>
    </source>
</evidence>
<evidence type="ECO:0000313" key="3">
    <source>
        <dbReference type="Proteomes" id="UP000094828"/>
    </source>
</evidence>
<protein>
    <submittedName>
        <fullName evidence="2">Uncharacterized protein</fullName>
    </submittedName>
</protein>
<sequence>MAAGTGVTQKKRKKVTLDVWVDQQLQEAMLWAGGGLVMGLFVASFLTLLYWNMIWMILVMRFQWAIAPGWFAEVATGIFLLLGVIYYFVSWDSLQNLGTTQAFQFGQWTGLSFLSIGMPRVTFGHSFDLLSTAKIFLMFLLIGPASWHLVFFAIQRMLLIRKANRERLTAALRKLLESERRISVSAALGVHAPQEMRIALAELSLFHGINHIEAPPAGLVMSDSLKDEIIASCKSGEKKSVERKSTT</sequence>
<keyword evidence="1" id="KW-1133">Transmembrane helix</keyword>
<organism evidence="2 3">
    <name type="scientific">Planctopirus hydrillae</name>
    <dbReference type="NCBI Taxonomy" id="1841610"/>
    <lineage>
        <taxon>Bacteria</taxon>
        <taxon>Pseudomonadati</taxon>
        <taxon>Planctomycetota</taxon>
        <taxon>Planctomycetia</taxon>
        <taxon>Planctomycetales</taxon>
        <taxon>Planctomycetaceae</taxon>
        <taxon>Planctopirus</taxon>
    </lineage>
</organism>
<dbReference type="OrthoDB" id="211491at2"/>
<dbReference type="Proteomes" id="UP000094828">
    <property type="component" value="Unassembled WGS sequence"/>
</dbReference>
<evidence type="ECO:0000256" key="1">
    <source>
        <dbReference type="SAM" id="Phobius"/>
    </source>
</evidence>
<keyword evidence="1" id="KW-0472">Membrane</keyword>
<feature type="transmembrane region" description="Helical" evidence="1">
    <location>
        <begin position="135"/>
        <end position="154"/>
    </location>
</feature>
<comment type="caution">
    <text evidence="2">The sequence shown here is derived from an EMBL/GenBank/DDBJ whole genome shotgun (WGS) entry which is preliminary data.</text>
</comment>
<feature type="transmembrane region" description="Helical" evidence="1">
    <location>
        <begin position="64"/>
        <end position="89"/>
    </location>
</feature>
<accession>A0A1C3EQR1</accession>
<dbReference type="EMBL" id="LYDR01000033">
    <property type="protein sequence ID" value="ODA35539.1"/>
    <property type="molecule type" value="Genomic_DNA"/>
</dbReference>
<dbReference type="STRING" id="1841610.A6X21_17210"/>
<keyword evidence="1" id="KW-0812">Transmembrane</keyword>
<feature type="transmembrane region" description="Helical" evidence="1">
    <location>
        <begin position="28"/>
        <end position="52"/>
    </location>
</feature>
<dbReference type="RefSeq" id="WP_068846024.1">
    <property type="nucleotide sequence ID" value="NZ_LYDR01000033.1"/>
</dbReference>
<name>A0A1C3EQR1_9PLAN</name>
<gene>
    <name evidence="2" type="ORF">A6X21_17210</name>
</gene>
<proteinExistence type="predicted"/>
<dbReference type="AlphaFoldDB" id="A0A1C3EQR1"/>
<reference evidence="2 3" key="1">
    <citation type="submission" date="2016-05" db="EMBL/GenBank/DDBJ databases">
        <title>Genomic and physiological characterization of Planctopirus sp. isolated from fresh water lake.</title>
        <authorList>
            <person name="Subhash Y."/>
            <person name="Ramana C."/>
        </authorList>
    </citation>
    <scope>NUCLEOTIDE SEQUENCE [LARGE SCALE GENOMIC DNA]</scope>
    <source>
        <strain evidence="2 3">JC280</strain>
    </source>
</reference>